<protein>
    <submittedName>
        <fullName evidence="1">Uncharacterized protein</fullName>
    </submittedName>
</protein>
<evidence type="ECO:0000313" key="2">
    <source>
        <dbReference type="Proteomes" id="UP000001072"/>
    </source>
</evidence>
<gene>
    <name evidence="1" type="ORF">MELLADRAFT_61529</name>
</gene>
<dbReference type="Proteomes" id="UP000001072">
    <property type="component" value="Unassembled WGS sequence"/>
</dbReference>
<evidence type="ECO:0000313" key="1">
    <source>
        <dbReference type="EMBL" id="EGG08776.1"/>
    </source>
</evidence>
<proteinExistence type="predicted"/>
<dbReference type="AlphaFoldDB" id="F4RF98"/>
<accession>F4RF98</accession>
<organism evidence="2">
    <name type="scientific">Melampsora larici-populina (strain 98AG31 / pathotype 3-4-7)</name>
    <name type="common">Poplar leaf rust fungus</name>
    <dbReference type="NCBI Taxonomy" id="747676"/>
    <lineage>
        <taxon>Eukaryota</taxon>
        <taxon>Fungi</taxon>
        <taxon>Dikarya</taxon>
        <taxon>Basidiomycota</taxon>
        <taxon>Pucciniomycotina</taxon>
        <taxon>Pucciniomycetes</taxon>
        <taxon>Pucciniales</taxon>
        <taxon>Melampsoraceae</taxon>
        <taxon>Melampsora</taxon>
    </lineage>
</organism>
<name>F4RF98_MELLP</name>
<keyword evidence="2" id="KW-1185">Reference proteome</keyword>
<dbReference type="VEuPathDB" id="FungiDB:MELLADRAFT_61529"/>
<dbReference type="InParanoid" id="F4RF98"/>
<dbReference type="RefSeq" id="XP_007407750.1">
    <property type="nucleotide sequence ID" value="XM_007407688.1"/>
</dbReference>
<dbReference type="InterPro" id="IPR032675">
    <property type="entry name" value="LRR_dom_sf"/>
</dbReference>
<dbReference type="SUPFAM" id="SSF52047">
    <property type="entry name" value="RNI-like"/>
    <property type="match status" value="1"/>
</dbReference>
<dbReference type="GeneID" id="18929747"/>
<dbReference type="EMBL" id="GL883099">
    <property type="protein sequence ID" value="EGG08776.1"/>
    <property type="molecule type" value="Genomic_DNA"/>
</dbReference>
<dbReference type="HOGENOM" id="CLU_032925_2_0_1"/>
<sequence>MSGNPISPPPVSCPDGLPVEVIGIIIGHLIAQIPTPPLVALTGTLLAKRYQIPGVSNCAFNRLLDMWTSRFVTPSLPPLRNLCLNGIWYTMPLTVSLAGVVSTCTPYPYAWSILPEGAASIIAICAWSLVHLKLRYVNVVGFSTVLTNAIQGVTNLKTLVIHGSQSPHTMHDYNTLKTLLEGMISLESLSIRFADLPSMRLRPGSLPNLTHFYISCHPRNCRAAIDICRPNKRPINCLEIFPPSHPDPTAAMVLGLTATLETLFIMSIPDRVPHDIRNHIFPHLRVLRSKYCNSEEEDLRWLNPELPQPFTPPPNLKHIVSTITPDEETPDLYLVNAFEAIVIQCHFMNPMTRDEIATLPDQLNAED</sequence>
<reference evidence="2" key="1">
    <citation type="journal article" date="2011" name="Proc. Natl. Acad. Sci. U.S.A.">
        <title>Obligate biotrophy features unraveled by the genomic analysis of rust fungi.</title>
        <authorList>
            <person name="Duplessis S."/>
            <person name="Cuomo C.A."/>
            <person name="Lin Y.-C."/>
            <person name="Aerts A."/>
            <person name="Tisserant E."/>
            <person name="Veneault-Fourrey C."/>
            <person name="Joly D.L."/>
            <person name="Hacquard S."/>
            <person name="Amselem J."/>
            <person name="Cantarel B.L."/>
            <person name="Chiu R."/>
            <person name="Coutinho P.M."/>
            <person name="Feau N."/>
            <person name="Field M."/>
            <person name="Frey P."/>
            <person name="Gelhaye E."/>
            <person name="Goldberg J."/>
            <person name="Grabherr M.G."/>
            <person name="Kodira C.D."/>
            <person name="Kohler A."/>
            <person name="Kuees U."/>
            <person name="Lindquist E.A."/>
            <person name="Lucas S.M."/>
            <person name="Mago R."/>
            <person name="Mauceli E."/>
            <person name="Morin E."/>
            <person name="Murat C."/>
            <person name="Pangilinan J.L."/>
            <person name="Park R."/>
            <person name="Pearson M."/>
            <person name="Quesneville H."/>
            <person name="Rouhier N."/>
            <person name="Sakthikumar S."/>
            <person name="Salamov A.A."/>
            <person name="Schmutz J."/>
            <person name="Selles B."/>
            <person name="Shapiro H."/>
            <person name="Tanguay P."/>
            <person name="Tuskan G.A."/>
            <person name="Henrissat B."/>
            <person name="Van de Peer Y."/>
            <person name="Rouze P."/>
            <person name="Ellis J.G."/>
            <person name="Dodds P.N."/>
            <person name="Schein J.E."/>
            <person name="Zhong S."/>
            <person name="Hamelin R.C."/>
            <person name="Grigoriev I.V."/>
            <person name="Szabo L.J."/>
            <person name="Martin F."/>
        </authorList>
    </citation>
    <scope>NUCLEOTIDE SEQUENCE [LARGE SCALE GENOMIC DNA]</scope>
    <source>
        <strain evidence="2">98AG31 / pathotype 3-4-7</strain>
    </source>
</reference>
<dbReference type="KEGG" id="mlr:MELLADRAFT_61529"/>
<dbReference type="Gene3D" id="3.80.10.10">
    <property type="entry name" value="Ribonuclease Inhibitor"/>
    <property type="match status" value="1"/>
</dbReference>